<protein>
    <recommendedName>
        <fullName evidence="3">Peptidase M10 metallopeptidase domain-containing protein</fullName>
    </recommendedName>
</protein>
<evidence type="ECO:0000313" key="1">
    <source>
        <dbReference type="EMBL" id="OGG23654.1"/>
    </source>
</evidence>
<evidence type="ECO:0008006" key="3">
    <source>
        <dbReference type="Google" id="ProtNLM"/>
    </source>
</evidence>
<dbReference type="Gene3D" id="3.40.390.10">
    <property type="entry name" value="Collagenase (Catalytic Domain)"/>
    <property type="match status" value="1"/>
</dbReference>
<accession>A0A1F6AG12</accession>
<sequence>MKLVKLFVLLLLGFFFFSYTGTAKANHSWGNYHWARTANPFTLKLGDNLSSSWDPYLVTTSSDWSVSSVLDTTIVAGGTNARRCRATSGRVEACNYRYGRNGWLGLAQIWVSGDHITKGLAKVNDSYFNTSTYNTPAWKNLVMCQEVGHTLGLDHQDEAFDNPNLGTCMDYTSDPDGPPSNEHPNAHDYEQLETIYAHLDSFTTVNQTSKFSFWQPRGSQAFLEGIFENPSDWGKKIRETARIALYERDFGAGMKLLTFIIKAE</sequence>
<gene>
    <name evidence="1" type="ORF">A3A79_00400</name>
</gene>
<name>A0A1F6AG12_9BACT</name>
<dbReference type="SUPFAM" id="SSF55486">
    <property type="entry name" value="Metalloproteases ('zincins'), catalytic domain"/>
    <property type="match status" value="1"/>
</dbReference>
<dbReference type="Proteomes" id="UP000178759">
    <property type="component" value="Unassembled WGS sequence"/>
</dbReference>
<organism evidence="1 2">
    <name type="scientific">Candidatus Gottesmanbacteria bacterium RIFCSPLOWO2_01_FULL_43_11b</name>
    <dbReference type="NCBI Taxonomy" id="1798392"/>
    <lineage>
        <taxon>Bacteria</taxon>
        <taxon>Candidatus Gottesmaniibacteriota</taxon>
    </lineage>
</organism>
<dbReference type="AlphaFoldDB" id="A0A1F6AG12"/>
<dbReference type="GO" id="GO:0008237">
    <property type="term" value="F:metallopeptidase activity"/>
    <property type="evidence" value="ECO:0007669"/>
    <property type="project" value="InterPro"/>
</dbReference>
<evidence type="ECO:0000313" key="2">
    <source>
        <dbReference type="Proteomes" id="UP000178759"/>
    </source>
</evidence>
<proteinExistence type="predicted"/>
<dbReference type="InterPro" id="IPR024079">
    <property type="entry name" value="MetalloPept_cat_dom_sf"/>
</dbReference>
<comment type="caution">
    <text evidence="1">The sequence shown here is derived from an EMBL/GenBank/DDBJ whole genome shotgun (WGS) entry which is preliminary data.</text>
</comment>
<reference evidence="1 2" key="1">
    <citation type="journal article" date="2016" name="Nat. Commun.">
        <title>Thousands of microbial genomes shed light on interconnected biogeochemical processes in an aquifer system.</title>
        <authorList>
            <person name="Anantharaman K."/>
            <person name="Brown C.T."/>
            <person name="Hug L.A."/>
            <person name="Sharon I."/>
            <person name="Castelle C.J."/>
            <person name="Probst A.J."/>
            <person name="Thomas B.C."/>
            <person name="Singh A."/>
            <person name="Wilkins M.J."/>
            <person name="Karaoz U."/>
            <person name="Brodie E.L."/>
            <person name="Williams K.H."/>
            <person name="Hubbard S.S."/>
            <person name="Banfield J.F."/>
        </authorList>
    </citation>
    <scope>NUCLEOTIDE SEQUENCE [LARGE SCALE GENOMIC DNA]</scope>
</reference>
<dbReference type="EMBL" id="MFJV01000001">
    <property type="protein sequence ID" value="OGG23654.1"/>
    <property type="molecule type" value="Genomic_DNA"/>
</dbReference>